<dbReference type="EMBL" id="CADCVJ010000058">
    <property type="protein sequence ID" value="CAA9467146.1"/>
    <property type="molecule type" value="Genomic_DNA"/>
</dbReference>
<feature type="active site" description="Charge relay system" evidence="5">
    <location>
        <position position="340"/>
    </location>
</feature>
<dbReference type="GO" id="GO:0006508">
    <property type="term" value="P:proteolysis"/>
    <property type="evidence" value="ECO:0007669"/>
    <property type="project" value="UniProtKB-KW"/>
</dbReference>
<dbReference type="PROSITE" id="PS00138">
    <property type="entry name" value="SUBTILASE_SER"/>
    <property type="match status" value="1"/>
</dbReference>
<comment type="similarity">
    <text evidence="1 5">Belongs to the peptidase S8 family.</text>
</comment>
<gene>
    <name evidence="8" type="ORF">AVDCRST_MAG38-983</name>
</gene>
<dbReference type="GO" id="GO:0004252">
    <property type="term" value="F:serine-type endopeptidase activity"/>
    <property type="evidence" value="ECO:0007669"/>
    <property type="project" value="UniProtKB-UniRule"/>
</dbReference>
<dbReference type="PANTHER" id="PTHR43806">
    <property type="entry name" value="PEPTIDASE S8"/>
    <property type="match status" value="1"/>
</dbReference>
<evidence type="ECO:0000256" key="3">
    <source>
        <dbReference type="ARBA" id="ARBA00022801"/>
    </source>
</evidence>
<evidence type="ECO:0000256" key="4">
    <source>
        <dbReference type="ARBA" id="ARBA00022825"/>
    </source>
</evidence>
<evidence type="ECO:0000256" key="6">
    <source>
        <dbReference type="SAM" id="SignalP"/>
    </source>
</evidence>
<feature type="active site" description="Charge relay system" evidence="5">
    <location>
        <position position="180"/>
    </location>
</feature>
<accession>A0A6J4RDN6</accession>
<name>A0A6J4RDN6_9ACTN</name>
<keyword evidence="6" id="KW-0732">Signal</keyword>
<protein>
    <recommendedName>
        <fullName evidence="7">Peptidase S8/S53 domain-containing protein</fullName>
    </recommendedName>
</protein>
<dbReference type="Gene3D" id="3.40.50.200">
    <property type="entry name" value="Peptidase S8/S53 domain"/>
    <property type="match status" value="1"/>
</dbReference>
<dbReference type="PRINTS" id="PR00723">
    <property type="entry name" value="SUBTILISIN"/>
</dbReference>
<feature type="domain" description="Peptidase S8/S53" evidence="7">
    <location>
        <begin position="149"/>
        <end position="388"/>
    </location>
</feature>
<reference evidence="8" key="1">
    <citation type="submission" date="2020-02" db="EMBL/GenBank/DDBJ databases">
        <authorList>
            <person name="Meier V. D."/>
        </authorList>
    </citation>
    <scope>NUCLEOTIDE SEQUENCE</scope>
    <source>
        <strain evidence="8">AVDCRST_MAG38</strain>
    </source>
</reference>
<dbReference type="InterPro" id="IPR006311">
    <property type="entry name" value="TAT_signal"/>
</dbReference>
<keyword evidence="4 5" id="KW-0720">Serine protease</keyword>
<dbReference type="InterPro" id="IPR050131">
    <property type="entry name" value="Peptidase_S8_subtilisin-like"/>
</dbReference>
<evidence type="ECO:0000256" key="2">
    <source>
        <dbReference type="ARBA" id="ARBA00022670"/>
    </source>
</evidence>
<evidence type="ECO:0000256" key="1">
    <source>
        <dbReference type="ARBA" id="ARBA00011073"/>
    </source>
</evidence>
<dbReference type="PROSITE" id="PS51318">
    <property type="entry name" value="TAT"/>
    <property type="match status" value="1"/>
</dbReference>
<dbReference type="Pfam" id="PF00082">
    <property type="entry name" value="Peptidase_S8"/>
    <property type="match status" value="1"/>
</dbReference>
<dbReference type="AlphaFoldDB" id="A0A6J4RDN6"/>
<proteinExistence type="inferred from homology"/>
<evidence type="ECO:0000259" key="7">
    <source>
        <dbReference type="Pfam" id="PF00082"/>
    </source>
</evidence>
<keyword evidence="2 5" id="KW-0645">Protease</keyword>
<dbReference type="InterPro" id="IPR000209">
    <property type="entry name" value="Peptidase_S8/S53_dom"/>
</dbReference>
<organism evidence="8">
    <name type="scientific">uncultured Solirubrobacteraceae bacterium</name>
    <dbReference type="NCBI Taxonomy" id="1162706"/>
    <lineage>
        <taxon>Bacteria</taxon>
        <taxon>Bacillati</taxon>
        <taxon>Actinomycetota</taxon>
        <taxon>Thermoleophilia</taxon>
        <taxon>Solirubrobacterales</taxon>
        <taxon>Solirubrobacteraceae</taxon>
        <taxon>environmental samples</taxon>
    </lineage>
</organism>
<dbReference type="InterPro" id="IPR036852">
    <property type="entry name" value="Peptidase_S8/S53_dom_sf"/>
</dbReference>
<feature type="active site" description="Charge relay system" evidence="5">
    <location>
        <position position="153"/>
    </location>
</feature>
<dbReference type="PANTHER" id="PTHR43806:SF11">
    <property type="entry name" value="CEREVISIN-RELATED"/>
    <property type="match status" value="1"/>
</dbReference>
<feature type="signal peptide" evidence="6">
    <location>
        <begin position="1"/>
        <end position="30"/>
    </location>
</feature>
<dbReference type="InterPro" id="IPR015500">
    <property type="entry name" value="Peptidase_S8_subtilisin-rel"/>
</dbReference>
<sequence length="540" mass="56522">MTHLLGRRPAVASAVTALAAVLSSSAPAAAAPPQLPQLLPGDAVASSVVADRSRWIVAARPGAESRAIARRLGARSIGGSAWVVPATRARGLAKAFERAGVLTYSEPDRLSRRRQAVGADPLSPQARWRDVVADPGLAPPPVTPTSPLLALIDSRLDETHPEIGGSAISTLGSQPLSDSHGTATATVAAAPVNGVGMVGVWPGMRALNLPVPTQIRCSDSSSNINRAVQAGAAVINMSYGSASACFAEYEQLQRATRAGVTLVAAAGNELAAGNPLEFPASLPHVLTVAAVGQDLKATYFSNANAAVDLSAPGEGIVTAVPPGFDRDRTADGYEALDGTSFSAPMVSAAAAWVRAARPDLTPDQVAQVVRLGARDVGRRGWEPSTGFGVLSVEGALARKAPPEDPGEPNDDIVWVDGRAFGKPAARLWQGRGVARRFGLLDRFEDPVDVFRVRLPARSRTLITVRPRGGDPDLAVVPGTTKRLYRSRLLARSRRSGDRTETVTVPNRSGRARNVYVATYVHSGGPSLDAAYDLIIRRAPR</sequence>
<dbReference type="InterPro" id="IPR023828">
    <property type="entry name" value="Peptidase_S8_Ser-AS"/>
</dbReference>
<keyword evidence="3 5" id="KW-0378">Hydrolase</keyword>
<evidence type="ECO:0000313" key="8">
    <source>
        <dbReference type="EMBL" id="CAA9467146.1"/>
    </source>
</evidence>
<dbReference type="PROSITE" id="PS51892">
    <property type="entry name" value="SUBTILASE"/>
    <property type="match status" value="1"/>
</dbReference>
<feature type="chain" id="PRO_5026912946" description="Peptidase S8/S53 domain-containing protein" evidence="6">
    <location>
        <begin position="31"/>
        <end position="540"/>
    </location>
</feature>
<dbReference type="SUPFAM" id="SSF52743">
    <property type="entry name" value="Subtilisin-like"/>
    <property type="match status" value="1"/>
</dbReference>
<evidence type="ECO:0000256" key="5">
    <source>
        <dbReference type="PROSITE-ProRule" id="PRU01240"/>
    </source>
</evidence>